<evidence type="ECO:0000313" key="4">
    <source>
        <dbReference type="Proteomes" id="UP000230750"/>
    </source>
</evidence>
<dbReference type="GO" id="GO:0043139">
    <property type="term" value="F:5'-3' DNA helicase activity"/>
    <property type="evidence" value="ECO:0007669"/>
    <property type="project" value="UniProtKB-EC"/>
</dbReference>
<dbReference type="Proteomes" id="UP000230750">
    <property type="component" value="Unassembled WGS sequence"/>
</dbReference>
<sequence length="182" mass="20429">MTASTGLAAVAVGGTTLHAFFGISDGRYTDDEIIHKIRNNIDYKRIRDGIISTDTLIIDEVSMISRNVFLQIEVISRRVREKSLPFGGMQVILAVDLITAVHELSQGLDCSNGTKHMVKSLARPLPHGERPMKLFALNYDVEKVNSDCLLNMNGVNKTERFQERHIIEYPETVFRGQQPECV</sequence>
<gene>
    <name evidence="3" type="ORF">BSL78_20689</name>
</gene>
<reference evidence="3 4" key="1">
    <citation type="journal article" date="2017" name="PLoS Biol.">
        <title>The sea cucumber genome provides insights into morphological evolution and visceral regeneration.</title>
        <authorList>
            <person name="Zhang X."/>
            <person name="Sun L."/>
            <person name="Yuan J."/>
            <person name="Sun Y."/>
            <person name="Gao Y."/>
            <person name="Zhang L."/>
            <person name="Li S."/>
            <person name="Dai H."/>
            <person name="Hamel J.F."/>
            <person name="Liu C."/>
            <person name="Yu Y."/>
            <person name="Liu S."/>
            <person name="Lin W."/>
            <person name="Guo K."/>
            <person name="Jin S."/>
            <person name="Xu P."/>
            <person name="Storey K.B."/>
            <person name="Huan P."/>
            <person name="Zhang T."/>
            <person name="Zhou Y."/>
            <person name="Zhang J."/>
            <person name="Lin C."/>
            <person name="Li X."/>
            <person name="Xing L."/>
            <person name="Huo D."/>
            <person name="Sun M."/>
            <person name="Wang L."/>
            <person name="Mercier A."/>
            <person name="Li F."/>
            <person name="Yang H."/>
            <person name="Xiang J."/>
        </authorList>
    </citation>
    <scope>NUCLEOTIDE SEQUENCE [LARGE SCALE GENOMIC DNA]</scope>
    <source>
        <strain evidence="3">Shaxun</strain>
        <tissue evidence="3">Muscle</tissue>
    </source>
</reference>
<comment type="similarity">
    <text evidence="1">Belongs to the helicase family.</text>
</comment>
<dbReference type="PANTHER" id="PTHR47642:SF5">
    <property type="entry name" value="ATP-DEPENDENT DNA HELICASE"/>
    <property type="match status" value="1"/>
</dbReference>
<dbReference type="InterPro" id="IPR027417">
    <property type="entry name" value="P-loop_NTPase"/>
</dbReference>
<keyword evidence="1" id="KW-0067">ATP-binding</keyword>
<dbReference type="OrthoDB" id="10050764at2759"/>
<keyword evidence="1" id="KW-0347">Helicase</keyword>
<dbReference type="InterPro" id="IPR051055">
    <property type="entry name" value="PIF1_helicase"/>
</dbReference>
<feature type="domain" description="DNA helicase Pif1-like DEAD-box helicase" evidence="2">
    <location>
        <begin position="2"/>
        <end position="97"/>
    </location>
</feature>
<evidence type="ECO:0000313" key="3">
    <source>
        <dbReference type="EMBL" id="PIK42460.1"/>
    </source>
</evidence>
<dbReference type="Pfam" id="PF05970">
    <property type="entry name" value="PIF1"/>
    <property type="match status" value="1"/>
</dbReference>
<keyword evidence="1" id="KW-0547">Nucleotide-binding</keyword>
<keyword evidence="1" id="KW-0233">DNA recombination</keyword>
<dbReference type="PANTHER" id="PTHR47642">
    <property type="entry name" value="ATP-DEPENDENT DNA HELICASE"/>
    <property type="match status" value="1"/>
</dbReference>
<keyword evidence="1" id="KW-0378">Hydrolase</keyword>
<comment type="cofactor">
    <cofactor evidence="1">
        <name>Mg(2+)</name>
        <dbReference type="ChEBI" id="CHEBI:18420"/>
    </cofactor>
</comment>
<protein>
    <recommendedName>
        <fullName evidence="1">ATP-dependent DNA helicase</fullName>
        <ecNumber evidence="1">5.6.2.3</ecNumber>
    </recommendedName>
</protein>
<dbReference type="InterPro" id="IPR010285">
    <property type="entry name" value="DNA_helicase_pif1-like_DEAD"/>
</dbReference>
<dbReference type="AlphaFoldDB" id="A0A2G8K3A0"/>
<keyword evidence="4" id="KW-1185">Reference proteome</keyword>
<accession>A0A2G8K3A0</accession>
<dbReference type="EC" id="5.6.2.3" evidence="1"/>
<dbReference type="GO" id="GO:0006310">
    <property type="term" value="P:DNA recombination"/>
    <property type="evidence" value="ECO:0007669"/>
    <property type="project" value="UniProtKB-KW"/>
</dbReference>
<dbReference type="GO" id="GO:0016887">
    <property type="term" value="F:ATP hydrolysis activity"/>
    <property type="evidence" value="ECO:0007669"/>
    <property type="project" value="RHEA"/>
</dbReference>
<dbReference type="Gene3D" id="3.40.50.300">
    <property type="entry name" value="P-loop containing nucleotide triphosphate hydrolases"/>
    <property type="match status" value="1"/>
</dbReference>
<dbReference type="STRING" id="307972.A0A2G8K3A0"/>
<comment type="caution">
    <text evidence="3">The sequence shown here is derived from an EMBL/GenBank/DDBJ whole genome shotgun (WGS) entry which is preliminary data.</text>
</comment>
<dbReference type="EMBL" id="MRZV01000934">
    <property type="protein sequence ID" value="PIK42460.1"/>
    <property type="molecule type" value="Genomic_DNA"/>
</dbReference>
<dbReference type="GO" id="GO:0005524">
    <property type="term" value="F:ATP binding"/>
    <property type="evidence" value="ECO:0007669"/>
    <property type="project" value="UniProtKB-KW"/>
</dbReference>
<comment type="catalytic activity">
    <reaction evidence="1">
        <text>ATP + H2O = ADP + phosphate + H(+)</text>
        <dbReference type="Rhea" id="RHEA:13065"/>
        <dbReference type="ChEBI" id="CHEBI:15377"/>
        <dbReference type="ChEBI" id="CHEBI:15378"/>
        <dbReference type="ChEBI" id="CHEBI:30616"/>
        <dbReference type="ChEBI" id="CHEBI:43474"/>
        <dbReference type="ChEBI" id="CHEBI:456216"/>
        <dbReference type="EC" id="5.6.2.3"/>
    </reaction>
</comment>
<organism evidence="3 4">
    <name type="scientific">Stichopus japonicus</name>
    <name type="common">Sea cucumber</name>
    <dbReference type="NCBI Taxonomy" id="307972"/>
    <lineage>
        <taxon>Eukaryota</taxon>
        <taxon>Metazoa</taxon>
        <taxon>Echinodermata</taxon>
        <taxon>Eleutherozoa</taxon>
        <taxon>Echinozoa</taxon>
        <taxon>Holothuroidea</taxon>
        <taxon>Aspidochirotacea</taxon>
        <taxon>Aspidochirotida</taxon>
        <taxon>Stichopodidae</taxon>
        <taxon>Apostichopus</taxon>
    </lineage>
</organism>
<dbReference type="GO" id="GO:0006281">
    <property type="term" value="P:DNA repair"/>
    <property type="evidence" value="ECO:0007669"/>
    <property type="project" value="UniProtKB-KW"/>
</dbReference>
<name>A0A2G8K3A0_STIJA</name>
<keyword evidence="1" id="KW-0234">DNA repair</keyword>
<keyword evidence="1" id="KW-0227">DNA damage</keyword>
<evidence type="ECO:0000256" key="1">
    <source>
        <dbReference type="RuleBase" id="RU363044"/>
    </source>
</evidence>
<dbReference type="GO" id="GO:0000723">
    <property type="term" value="P:telomere maintenance"/>
    <property type="evidence" value="ECO:0007669"/>
    <property type="project" value="InterPro"/>
</dbReference>
<evidence type="ECO:0000259" key="2">
    <source>
        <dbReference type="Pfam" id="PF05970"/>
    </source>
</evidence>
<proteinExistence type="inferred from homology"/>